<dbReference type="AlphaFoldDB" id="A0A815CJ36"/>
<dbReference type="EMBL" id="CAJNOQ010011750">
    <property type="protein sequence ID" value="CAF1284334.1"/>
    <property type="molecule type" value="Genomic_DNA"/>
</dbReference>
<dbReference type="Proteomes" id="UP000663829">
    <property type="component" value="Unassembled WGS sequence"/>
</dbReference>
<dbReference type="EMBL" id="CAJOBA010044919">
    <property type="protein sequence ID" value="CAF4170442.1"/>
    <property type="molecule type" value="Genomic_DNA"/>
</dbReference>
<dbReference type="Proteomes" id="UP000677228">
    <property type="component" value="Unassembled WGS sequence"/>
</dbReference>
<protein>
    <submittedName>
        <fullName evidence="1">Uncharacterized protein</fullName>
    </submittedName>
</protein>
<comment type="caution">
    <text evidence="1">The sequence shown here is derived from an EMBL/GenBank/DDBJ whole genome shotgun (WGS) entry which is preliminary data.</text>
</comment>
<name>A0A815CJ36_9BILA</name>
<evidence type="ECO:0000313" key="1">
    <source>
        <dbReference type="EMBL" id="CAF1284334.1"/>
    </source>
</evidence>
<evidence type="ECO:0000313" key="5">
    <source>
        <dbReference type="Proteomes" id="UP000663829"/>
    </source>
</evidence>
<keyword evidence="5" id="KW-1185">Reference proteome</keyword>
<evidence type="ECO:0000313" key="2">
    <source>
        <dbReference type="EMBL" id="CAF1360301.1"/>
    </source>
</evidence>
<accession>A0A815CJ36</accession>
<gene>
    <name evidence="1" type="ORF">GPM918_LOCUS27714</name>
    <name evidence="2" type="ORF">OVA965_LOCUS31210</name>
    <name evidence="3" type="ORF">SRO942_LOCUS28082</name>
    <name evidence="4" type="ORF">TMI583_LOCUS32035</name>
</gene>
<evidence type="ECO:0000313" key="4">
    <source>
        <dbReference type="EMBL" id="CAF4170442.1"/>
    </source>
</evidence>
<sequence>MRLVTLPRGYRESLPRPSCLFADKPRGHSKKYPRSVSHKPRDLAGVLRTRLISKRVFMDDLELFFPRMLP</sequence>
<dbReference type="EMBL" id="CAJOBC010029360">
    <property type="protein sequence ID" value="CAF4082755.1"/>
    <property type="molecule type" value="Genomic_DNA"/>
</dbReference>
<organism evidence="1 5">
    <name type="scientific">Didymodactylos carnosus</name>
    <dbReference type="NCBI Taxonomy" id="1234261"/>
    <lineage>
        <taxon>Eukaryota</taxon>
        <taxon>Metazoa</taxon>
        <taxon>Spiralia</taxon>
        <taxon>Gnathifera</taxon>
        <taxon>Rotifera</taxon>
        <taxon>Eurotatoria</taxon>
        <taxon>Bdelloidea</taxon>
        <taxon>Philodinida</taxon>
        <taxon>Philodinidae</taxon>
        <taxon>Didymodactylos</taxon>
    </lineage>
</organism>
<dbReference type="Proteomes" id="UP000682733">
    <property type="component" value="Unassembled WGS sequence"/>
</dbReference>
<proteinExistence type="predicted"/>
<dbReference type="EMBL" id="CAJNOK010023268">
    <property type="protein sequence ID" value="CAF1360301.1"/>
    <property type="molecule type" value="Genomic_DNA"/>
</dbReference>
<evidence type="ECO:0000313" key="3">
    <source>
        <dbReference type="EMBL" id="CAF4082755.1"/>
    </source>
</evidence>
<dbReference type="Proteomes" id="UP000681722">
    <property type="component" value="Unassembled WGS sequence"/>
</dbReference>
<reference evidence="1" key="1">
    <citation type="submission" date="2021-02" db="EMBL/GenBank/DDBJ databases">
        <authorList>
            <person name="Nowell W R."/>
        </authorList>
    </citation>
    <scope>NUCLEOTIDE SEQUENCE</scope>
</reference>